<organism evidence="2 3">
    <name type="scientific">Marinicella sediminis</name>
    <dbReference type="NCBI Taxonomy" id="1792834"/>
    <lineage>
        <taxon>Bacteria</taxon>
        <taxon>Pseudomonadati</taxon>
        <taxon>Pseudomonadota</taxon>
        <taxon>Gammaproteobacteria</taxon>
        <taxon>Lysobacterales</taxon>
        <taxon>Marinicellaceae</taxon>
        <taxon>Marinicella</taxon>
    </lineage>
</organism>
<accession>A0ABV7J9Y1</accession>
<dbReference type="InterPro" id="IPR036108">
    <property type="entry name" value="4pyrrol_syn_uPrphyn_synt_sf"/>
</dbReference>
<dbReference type="CDD" id="cd06578">
    <property type="entry name" value="HemD"/>
    <property type="match status" value="1"/>
</dbReference>
<keyword evidence="3" id="KW-1185">Reference proteome</keyword>
<evidence type="ECO:0000313" key="2">
    <source>
        <dbReference type="EMBL" id="MFC3192921.1"/>
    </source>
</evidence>
<evidence type="ECO:0000259" key="1">
    <source>
        <dbReference type="Pfam" id="PF02602"/>
    </source>
</evidence>
<dbReference type="InterPro" id="IPR003754">
    <property type="entry name" value="4pyrrol_synth_uPrphyn_synth"/>
</dbReference>
<dbReference type="EMBL" id="JBHRTS010000001">
    <property type="protein sequence ID" value="MFC3192921.1"/>
    <property type="molecule type" value="Genomic_DNA"/>
</dbReference>
<dbReference type="SUPFAM" id="SSF69618">
    <property type="entry name" value="HemD-like"/>
    <property type="match status" value="1"/>
</dbReference>
<gene>
    <name evidence="2" type="ORF">ACFODZ_01580</name>
</gene>
<dbReference type="GO" id="GO:0004852">
    <property type="term" value="F:uroporphyrinogen-III synthase activity"/>
    <property type="evidence" value="ECO:0007669"/>
    <property type="project" value="UniProtKB-EC"/>
</dbReference>
<protein>
    <submittedName>
        <fullName evidence="2">Uroporphyrinogen-III synthase</fullName>
        <ecNumber evidence="2">4.2.1.75</ecNumber>
    </submittedName>
</protein>
<keyword evidence="2" id="KW-0456">Lyase</keyword>
<feature type="domain" description="Tetrapyrrole biosynthesis uroporphyrinogen III synthase" evidence="1">
    <location>
        <begin position="16"/>
        <end position="232"/>
    </location>
</feature>
<comment type="caution">
    <text evidence="2">The sequence shown here is derived from an EMBL/GenBank/DDBJ whole genome shotgun (WGS) entry which is preliminary data.</text>
</comment>
<proteinExistence type="predicted"/>
<dbReference type="Proteomes" id="UP001595533">
    <property type="component" value="Unassembled WGS sequence"/>
</dbReference>
<dbReference type="Pfam" id="PF02602">
    <property type="entry name" value="HEM4"/>
    <property type="match status" value="1"/>
</dbReference>
<sequence>MTTVILTRPQNRVRQTAAVYQAAGFRVHLSPVFDLRLNPMVRPEWLFMAANTWVILSVHALRFTLQVAPNWHPDSDTRVIAVGPAVQQAWQKHFDHPIEYHPLMNSEGVIKLLQQQPAGSVKILTNRDGRGLIRAHCMTEGISYQQINIYERILLPLDLAALQDLYALETPVLTATSGGILQAWFSQLKDELKSQVLSAPLVVGAGRIAEVATDMGFSHLVVARNPTDEAMCAALSDLTANH</sequence>
<dbReference type="EC" id="4.2.1.75" evidence="2"/>
<dbReference type="Gene3D" id="3.40.50.10090">
    <property type="match status" value="2"/>
</dbReference>
<name>A0ABV7J9Y1_9GAMM</name>
<evidence type="ECO:0000313" key="3">
    <source>
        <dbReference type="Proteomes" id="UP001595533"/>
    </source>
</evidence>
<reference evidence="3" key="1">
    <citation type="journal article" date="2019" name="Int. J. Syst. Evol. Microbiol.">
        <title>The Global Catalogue of Microorganisms (GCM) 10K type strain sequencing project: providing services to taxonomists for standard genome sequencing and annotation.</title>
        <authorList>
            <consortium name="The Broad Institute Genomics Platform"/>
            <consortium name="The Broad Institute Genome Sequencing Center for Infectious Disease"/>
            <person name="Wu L."/>
            <person name="Ma J."/>
        </authorList>
    </citation>
    <scope>NUCLEOTIDE SEQUENCE [LARGE SCALE GENOMIC DNA]</scope>
    <source>
        <strain evidence="3">KCTC 42953</strain>
    </source>
</reference>
<dbReference type="RefSeq" id="WP_157892593.1">
    <property type="nucleotide sequence ID" value="NZ_JBHRTS010000001.1"/>
</dbReference>